<dbReference type="EMBL" id="JBBWRZ010000015">
    <property type="protein sequence ID" value="KAK8222649.1"/>
    <property type="molecule type" value="Genomic_DNA"/>
</dbReference>
<dbReference type="SUPFAM" id="SSF57850">
    <property type="entry name" value="RING/U-box"/>
    <property type="match status" value="1"/>
</dbReference>
<evidence type="ECO:0000259" key="5">
    <source>
        <dbReference type="PROSITE" id="PS50089"/>
    </source>
</evidence>
<evidence type="ECO:0000256" key="1">
    <source>
        <dbReference type="ARBA" id="ARBA00022723"/>
    </source>
</evidence>
<evidence type="ECO:0000256" key="3">
    <source>
        <dbReference type="ARBA" id="ARBA00022833"/>
    </source>
</evidence>
<evidence type="ECO:0000256" key="2">
    <source>
        <dbReference type="ARBA" id="ARBA00022771"/>
    </source>
</evidence>
<feature type="domain" description="RING-type" evidence="5">
    <location>
        <begin position="258"/>
        <end position="281"/>
    </location>
</feature>
<dbReference type="Pfam" id="PF13639">
    <property type="entry name" value="zf-RING_2"/>
    <property type="match status" value="1"/>
</dbReference>
<keyword evidence="1" id="KW-0479">Metal-binding</keyword>
<dbReference type="PROSITE" id="PS50089">
    <property type="entry name" value="ZF_RING_2"/>
    <property type="match status" value="1"/>
</dbReference>
<dbReference type="InterPro" id="IPR017907">
    <property type="entry name" value="Znf_RING_CS"/>
</dbReference>
<gene>
    <name evidence="6" type="ORF">HDK90DRAFT_515710</name>
</gene>
<keyword evidence="3" id="KW-0862">Zinc</keyword>
<accession>A0ABR1Y9M2</accession>
<keyword evidence="2 4" id="KW-0863">Zinc-finger</keyword>
<evidence type="ECO:0000313" key="6">
    <source>
        <dbReference type="EMBL" id="KAK8222649.1"/>
    </source>
</evidence>
<proteinExistence type="predicted"/>
<dbReference type="Gene3D" id="3.30.40.10">
    <property type="entry name" value="Zinc/RING finger domain, C3HC4 (zinc finger)"/>
    <property type="match status" value="1"/>
</dbReference>
<evidence type="ECO:0000256" key="4">
    <source>
        <dbReference type="PROSITE-ProRule" id="PRU00175"/>
    </source>
</evidence>
<dbReference type="Proteomes" id="UP001492380">
    <property type="component" value="Unassembled WGS sequence"/>
</dbReference>
<protein>
    <recommendedName>
        <fullName evidence="5">RING-type domain-containing protein</fullName>
    </recommendedName>
</protein>
<comment type="caution">
    <text evidence="6">The sequence shown here is derived from an EMBL/GenBank/DDBJ whole genome shotgun (WGS) entry which is preliminary data.</text>
</comment>
<name>A0ABR1Y9M2_9PEZI</name>
<organism evidence="6 7">
    <name type="scientific">Phyllosticta capitalensis</name>
    <dbReference type="NCBI Taxonomy" id="121624"/>
    <lineage>
        <taxon>Eukaryota</taxon>
        <taxon>Fungi</taxon>
        <taxon>Dikarya</taxon>
        <taxon>Ascomycota</taxon>
        <taxon>Pezizomycotina</taxon>
        <taxon>Dothideomycetes</taxon>
        <taxon>Dothideomycetes incertae sedis</taxon>
        <taxon>Botryosphaeriales</taxon>
        <taxon>Phyllostictaceae</taxon>
        <taxon>Phyllosticta</taxon>
    </lineage>
</organism>
<dbReference type="PROSITE" id="PS00518">
    <property type="entry name" value="ZF_RING_1"/>
    <property type="match status" value="1"/>
</dbReference>
<reference evidence="6 7" key="1">
    <citation type="submission" date="2024-04" db="EMBL/GenBank/DDBJ databases">
        <title>Phyllosticta paracitricarpa is synonymous to the EU quarantine fungus P. citricarpa based on phylogenomic analyses.</title>
        <authorList>
            <consortium name="Lawrence Berkeley National Laboratory"/>
            <person name="Van Ingen-Buijs V.A."/>
            <person name="Van Westerhoven A.C."/>
            <person name="Haridas S."/>
            <person name="Skiadas P."/>
            <person name="Martin F."/>
            <person name="Groenewald J.Z."/>
            <person name="Crous P.W."/>
            <person name="Seidl M.F."/>
        </authorList>
    </citation>
    <scope>NUCLEOTIDE SEQUENCE [LARGE SCALE GENOMIC DNA]</scope>
    <source>
        <strain evidence="6 7">CBS 123374</strain>
    </source>
</reference>
<sequence length="284" mass="32541">MISTLSEEDCHELDWESPKTLDRQLRELRHAAWDFPACDLSFFRRMNAPDVIYKCILLGALYTASNVFGIGDMMEFYIEKQLAIFVYDYHQNRDHRKDMLVYKKRSHDCFRRLIVTSKDFQFDLDEHGGWGTWGLAPQVWPEDEMEFGTMSHEWPSPSLFPVLDNTAPLRERSTVSPITPINGGNNAHANSTYANTTIDDHETNDETVFMAENESEHGTEASGPNFKPSIGNYDKTDDYDTAEPAHHTEIHCIATTRCGHAFCADCLDLWVEMSARCPDCRSLL</sequence>
<evidence type="ECO:0000313" key="7">
    <source>
        <dbReference type="Proteomes" id="UP001492380"/>
    </source>
</evidence>
<dbReference type="InterPro" id="IPR013083">
    <property type="entry name" value="Znf_RING/FYVE/PHD"/>
</dbReference>
<dbReference type="InterPro" id="IPR001841">
    <property type="entry name" value="Znf_RING"/>
</dbReference>
<keyword evidence="7" id="KW-1185">Reference proteome</keyword>